<keyword evidence="3 6" id="KW-0479">Metal-binding</keyword>
<evidence type="ECO:0000256" key="7">
    <source>
        <dbReference type="SAM" id="MobiDB-lite"/>
    </source>
</evidence>
<dbReference type="InterPro" id="IPR036909">
    <property type="entry name" value="Cyt_c-like_dom_sf"/>
</dbReference>
<proteinExistence type="predicted"/>
<organism evidence="10 11">
    <name type="scientific">Candidatus Rhodoblastus alkanivorans</name>
    <dbReference type="NCBI Taxonomy" id="2954117"/>
    <lineage>
        <taxon>Bacteria</taxon>
        <taxon>Pseudomonadati</taxon>
        <taxon>Pseudomonadota</taxon>
        <taxon>Alphaproteobacteria</taxon>
        <taxon>Hyphomicrobiales</taxon>
        <taxon>Rhodoblastaceae</taxon>
        <taxon>Rhodoblastus</taxon>
    </lineage>
</organism>
<evidence type="ECO:0000256" key="6">
    <source>
        <dbReference type="PROSITE-ProRule" id="PRU00433"/>
    </source>
</evidence>
<evidence type="ECO:0000256" key="8">
    <source>
        <dbReference type="SAM" id="SignalP"/>
    </source>
</evidence>
<dbReference type="PANTHER" id="PTHR33751">
    <property type="entry name" value="CBB3-TYPE CYTOCHROME C OXIDASE SUBUNIT FIXP"/>
    <property type="match status" value="1"/>
</dbReference>
<keyword evidence="11" id="KW-1185">Reference proteome</keyword>
<dbReference type="SUPFAM" id="SSF46626">
    <property type="entry name" value="Cytochrome c"/>
    <property type="match status" value="2"/>
</dbReference>
<evidence type="ECO:0000313" key="11">
    <source>
        <dbReference type="Proteomes" id="UP001139104"/>
    </source>
</evidence>
<feature type="region of interest" description="Disordered" evidence="7">
    <location>
        <begin position="29"/>
        <end position="58"/>
    </location>
</feature>
<dbReference type="PROSITE" id="PS51007">
    <property type="entry name" value="CYTC"/>
    <property type="match status" value="1"/>
</dbReference>
<feature type="chain" id="PRO_5046034138" evidence="8">
    <location>
        <begin position="27"/>
        <end position="246"/>
    </location>
</feature>
<keyword evidence="4" id="KW-0249">Electron transport</keyword>
<feature type="signal peptide" evidence="8">
    <location>
        <begin position="1"/>
        <end position="26"/>
    </location>
</feature>
<protein>
    <submittedName>
        <fullName evidence="10">C-type cytochrome</fullName>
    </submittedName>
</protein>
<evidence type="ECO:0000256" key="1">
    <source>
        <dbReference type="ARBA" id="ARBA00022448"/>
    </source>
</evidence>
<dbReference type="InterPro" id="IPR050597">
    <property type="entry name" value="Cytochrome_c_Oxidase_Subunit"/>
</dbReference>
<dbReference type="Proteomes" id="UP001139104">
    <property type="component" value="Unassembled WGS sequence"/>
</dbReference>
<keyword evidence="5 6" id="KW-0408">Iron</keyword>
<keyword evidence="2 6" id="KW-0349">Heme</keyword>
<evidence type="ECO:0000313" key="10">
    <source>
        <dbReference type="EMBL" id="MCI4681635.1"/>
    </source>
</evidence>
<dbReference type="Gene3D" id="1.10.760.10">
    <property type="entry name" value="Cytochrome c-like domain"/>
    <property type="match status" value="2"/>
</dbReference>
<dbReference type="Pfam" id="PF00034">
    <property type="entry name" value="Cytochrom_C"/>
    <property type="match status" value="2"/>
</dbReference>
<name>A0ABS9Z2U2_9HYPH</name>
<keyword evidence="1" id="KW-0813">Transport</keyword>
<evidence type="ECO:0000256" key="5">
    <source>
        <dbReference type="ARBA" id="ARBA00023004"/>
    </source>
</evidence>
<gene>
    <name evidence="10" type="ORF">K2U94_02425</name>
</gene>
<dbReference type="EMBL" id="JAIVFP010000001">
    <property type="protein sequence ID" value="MCI4681635.1"/>
    <property type="molecule type" value="Genomic_DNA"/>
</dbReference>
<evidence type="ECO:0000256" key="3">
    <source>
        <dbReference type="ARBA" id="ARBA00022723"/>
    </source>
</evidence>
<accession>A0ABS9Z2U2</accession>
<reference evidence="10" key="1">
    <citation type="journal article" date="2022" name="ISME J.">
        <title>Identification of active gaseous-alkane degraders at natural gas seeps.</title>
        <authorList>
            <person name="Farhan Ul Haque M."/>
            <person name="Hernandez M."/>
            <person name="Crombie A.T."/>
            <person name="Murrell J.C."/>
        </authorList>
    </citation>
    <scope>NUCLEOTIDE SEQUENCE</scope>
    <source>
        <strain evidence="10">PC2</strain>
    </source>
</reference>
<keyword evidence="8" id="KW-0732">Signal</keyword>
<dbReference type="InterPro" id="IPR009056">
    <property type="entry name" value="Cyt_c-like_dom"/>
</dbReference>
<comment type="caution">
    <text evidence="10">The sequence shown here is derived from an EMBL/GenBank/DDBJ whole genome shotgun (WGS) entry which is preliminary data.</text>
</comment>
<evidence type="ECO:0000256" key="2">
    <source>
        <dbReference type="ARBA" id="ARBA00022617"/>
    </source>
</evidence>
<evidence type="ECO:0000256" key="4">
    <source>
        <dbReference type="ARBA" id="ARBA00022982"/>
    </source>
</evidence>
<feature type="domain" description="Cytochrome c" evidence="9">
    <location>
        <begin position="153"/>
        <end position="246"/>
    </location>
</feature>
<dbReference type="PANTHER" id="PTHR33751:SF9">
    <property type="entry name" value="CYTOCHROME C4"/>
    <property type="match status" value="1"/>
</dbReference>
<sequence>MQGIGGKYFALAAAVAIFGAGFAAHAQDQTKAAAPQPNSAAAPSQEKSAPQPTAAPAPVVSAAMHKKMEAKLSYCKTCHGVQGQGFRGAFPMPRLAGQQPDYIKNQLQAFIQKRRANPVMNNVAHVLSPEMVDFLSKSFHDLNPPPLGGAPAALVPEGKEIFHNGVPSKDIPPCATCHGDDAKGNGEIPRLAGQLNDYIIRKLTNFDKERGLKPSPTDVSSLMKPIAHNLTQQQIAAVAAYVSNLK</sequence>
<evidence type="ECO:0000259" key="9">
    <source>
        <dbReference type="PROSITE" id="PS51007"/>
    </source>
</evidence>
<dbReference type="RefSeq" id="WP_243065689.1">
    <property type="nucleotide sequence ID" value="NZ_JAIVFK010000007.1"/>
</dbReference>